<sequence>MDLAHPISTVVPTLDGPVLATLARTSQPLTGRRVHQLTETGSEAGVRKVLTRLVDTGLVTATRVGPSLQYALNRQHLAADAVLELSALRGRMVLRMKSAIEQRDDDQIVHASIFGSAARGDGDLDSDIDLLLVCSSDDALQSLSDWIAQLGESVHAWTGNFLQTYAITTDELTRHLVAADPLVNEWLRDCITVHGPEFRRLRSEISRDVMGQ</sequence>
<reference evidence="2 3" key="1">
    <citation type="submission" date="2019-03" db="EMBL/GenBank/DDBJ databases">
        <title>Draft genome sequences of novel Actinobacteria.</title>
        <authorList>
            <person name="Sahin N."/>
            <person name="Ay H."/>
            <person name="Saygin H."/>
        </authorList>
    </citation>
    <scope>NUCLEOTIDE SEQUENCE [LARGE SCALE GENOMIC DNA]</scope>
    <source>
        <strain evidence="2 3">JCM 30547</strain>
    </source>
</reference>
<dbReference type="SUPFAM" id="SSF81301">
    <property type="entry name" value="Nucleotidyltransferase"/>
    <property type="match status" value="1"/>
</dbReference>
<keyword evidence="3" id="KW-1185">Reference proteome</keyword>
<dbReference type="InterPro" id="IPR002934">
    <property type="entry name" value="Polymerase_NTP_transf_dom"/>
</dbReference>
<dbReference type="Proteomes" id="UP000295075">
    <property type="component" value="Unassembled WGS sequence"/>
</dbReference>
<name>A0A4R4PWN2_9ACTN</name>
<proteinExistence type="predicted"/>
<evidence type="ECO:0000313" key="2">
    <source>
        <dbReference type="EMBL" id="TDC26936.1"/>
    </source>
</evidence>
<organism evidence="2 3">
    <name type="scientific">Kribbella albertanoniae</name>
    <dbReference type="NCBI Taxonomy" id="1266829"/>
    <lineage>
        <taxon>Bacteria</taxon>
        <taxon>Bacillati</taxon>
        <taxon>Actinomycetota</taxon>
        <taxon>Actinomycetes</taxon>
        <taxon>Propionibacteriales</taxon>
        <taxon>Kribbellaceae</taxon>
        <taxon>Kribbella</taxon>
    </lineage>
</organism>
<gene>
    <name evidence="2" type="ORF">E1261_21600</name>
</gene>
<dbReference type="AlphaFoldDB" id="A0A4R4PWN2"/>
<dbReference type="Pfam" id="PF01909">
    <property type="entry name" value="NTP_transf_2"/>
    <property type="match status" value="1"/>
</dbReference>
<dbReference type="OrthoDB" id="3826063at2"/>
<dbReference type="RefSeq" id="WP_132409206.1">
    <property type="nucleotide sequence ID" value="NZ_SMKA01000101.1"/>
</dbReference>
<accession>A0A4R4PWN2</accession>
<dbReference type="GO" id="GO:0016779">
    <property type="term" value="F:nucleotidyltransferase activity"/>
    <property type="evidence" value="ECO:0007669"/>
    <property type="project" value="InterPro"/>
</dbReference>
<comment type="caution">
    <text evidence="2">The sequence shown here is derived from an EMBL/GenBank/DDBJ whole genome shotgun (WGS) entry which is preliminary data.</text>
</comment>
<dbReference type="InterPro" id="IPR043519">
    <property type="entry name" value="NT_sf"/>
</dbReference>
<evidence type="ECO:0000259" key="1">
    <source>
        <dbReference type="Pfam" id="PF01909"/>
    </source>
</evidence>
<evidence type="ECO:0000313" key="3">
    <source>
        <dbReference type="Proteomes" id="UP000295075"/>
    </source>
</evidence>
<feature type="domain" description="Polymerase nucleotidyl transferase" evidence="1">
    <location>
        <begin position="102"/>
        <end position="149"/>
    </location>
</feature>
<dbReference type="EMBL" id="SMKA01000101">
    <property type="protein sequence ID" value="TDC26936.1"/>
    <property type="molecule type" value="Genomic_DNA"/>
</dbReference>
<protein>
    <recommendedName>
        <fullName evidence="1">Polymerase nucleotidyl transferase domain-containing protein</fullName>
    </recommendedName>
</protein>
<dbReference type="Gene3D" id="3.30.460.10">
    <property type="entry name" value="Beta Polymerase, domain 2"/>
    <property type="match status" value="1"/>
</dbReference>